<evidence type="ECO:0000313" key="2">
    <source>
        <dbReference type="EMBL" id="OBX34716.1"/>
    </source>
</evidence>
<dbReference type="GO" id="GO:0016491">
    <property type="term" value="F:oxidoreductase activity"/>
    <property type="evidence" value="ECO:0007669"/>
    <property type="project" value="InterPro"/>
</dbReference>
<comment type="caution">
    <text evidence="2">The sequence shown here is derived from an EMBL/GenBank/DDBJ whole genome shotgun (WGS) entry which is preliminary data.</text>
</comment>
<protein>
    <recommendedName>
        <fullName evidence="1">Oxidoreductase FAD/NAD(P)-binding domain-containing protein</fullName>
    </recommendedName>
</protein>
<reference evidence="2 3" key="1">
    <citation type="submission" date="2016-06" db="EMBL/GenBank/DDBJ databases">
        <title>Genome sequence of halotolerant plant growth promoting strain of Halomonas elongata HEK1 isolated from salterns of Rann of Kutch, Gujarat, India.</title>
        <authorList>
            <person name="Gaba S."/>
            <person name="Singh R.N."/>
            <person name="Abrol S."/>
            <person name="Kaushik R."/>
            <person name="Saxena A.K."/>
        </authorList>
    </citation>
    <scope>NUCLEOTIDE SEQUENCE [LARGE SCALE GENOMIC DNA]</scope>
    <source>
        <strain evidence="2 3">HEK1</strain>
    </source>
</reference>
<dbReference type="Gene3D" id="3.40.50.80">
    <property type="entry name" value="Nucleotide-binding domain of ferredoxin-NADP reductase (FNR) module"/>
    <property type="match status" value="1"/>
</dbReference>
<dbReference type="Pfam" id="PF00175">
    <property type="entry name" value="NAD_binding_1"/>
    <property type="match status" value="1"/>
</dbReference>
<gene>
    <name evidence="2" type="ORF">A8U91_03776</name>
</gene>
<dbReference type="EMBL" id="MAJD01000002">
    <property type="protein sequence ID" value="OBX34716.1"/>
    <property type="molecule type" value="Genomic_DNA"/>
</dbReference>
<feature type="domain" description="Oxidoreductase FAD/NAD(P)-binding" evidence="1">
    <location>
        <begin position="1"/>
        <end position="25"/>
    </location>
</feature>
<sequence length="33" mass="3416">MLAGGTGLAPFLSMLEQLAQQQEEGQGSEPPVT</sequence>
<evidence type="ECO:0000313" key="3">
    <source>
        <dbReference type="Proteomes" id="UP000092504"/>
    </source>
</evidence>
<name>A0A1B8NXH9_HALEL</name>
<dbReference type="SUPFAM" id="SSF52343">
    <property type="entry name" value="Ferredoxin reductase-like, C-terminal NADP-linked domain"/>
    <property type="match status" value="1"/>
</dbReference>
<proteinExistence type="predicted"/>
<organism evidence="2 3">
    <name type="scientific">Halomonas elongata</name>
    <dbReference type="NCBI Taxonomy" id="2746"/>
    <lineage>
        <taxon>Bacteria</taxon>
        <taxon>Pseudomonadati</taxon>
        <taxon>Pseudomonadota</taxon>
        <taxon>Gammaproteobacteria</taxon>
        <taxon>Oceanospirillales</taxon>
        <taxon>Halomonadaceae</taxon>
        <taxon>Halomonas</taxon>
    </lineage>
</organism>
<accession>A0A1B8NXH9</accession>
<dbReference type="AlphaFoldDB" id="A0A1B8NXH9"/>
<dbReference type="Proteomes" id="UP000092504">
    <property type="component" value="Unassembled WGS sequence"/>
</dbReference>
<dbReference type="InterPro" id="IPR001433">
    <property type="entry name" value="OxRdtase_FAD/NAD-bd"/>
</dbReference>
<dbReference type="InterPro" id="IPR039261">
    <property type="entry name" value="FNR_nucleotide-bd"/>
</dbReference>
<evidence type="ECO:0000259" key="1">
    <source>
        <dbReference type="Pfam" id="PF00175"/>
    </source>
</evidence>